<evidence type="ECO:0000256" key="1">
    <source>
        <dbReference type="SAM" id="MobiDB-lite"/>
    </source>
</evidence>
<organism evidence="2">
    <name type="scientific">marine sediment metagenome</name>
    <dbReference type="NCBI Taxonomy" id="412755"/>
    <lineage>
        <taxon>unclassified sequences</taxon>
        <taxon>metagenomes</taxon>
        <taxon>ecological metagenomes</taxon>
    </lineage>
</organism>
<feature type="compositionally biased region" description="Basic and acidic residues" evidence="1">
    <location>
        <begin position="26"/>
        <end position="47"/>
    </location>
</feature>
<name>A0A0F9I5M6_9ZZZZ</name>
<sequence>MKYLEDALDFYLGDNRSSETSEQSEETMRDKNPADSKPELKLWEVEP</sequence>
<proteinExistence type="predicted"/>
<reference evidence="2" key="1">
    <citation type="journal article" date="2015" name="Nature">
        <title>Complex archaea that bridge the gap between prokaryotes and eukaryotes.</title>
        <authorList>
            <person name="Spang A."/>
            <person name="Saw J.H."/>
            <person name="Jorgensen S.L."/>
            <person name="Zaremba-Niedzwiedzka K."/>
            <person name="Martijn J."/>
            <person name="Lind A.E."/>
            <person name="van Eijk R."/>
            <person name="Schleper C."/>
            <person name="Guy L."/>
            <person name="Ettema T.J."/>
        </authorList>
    </citation>
    <scope>NUCLEOTIDE SEQUENCE</scope>
</reference>
<accession>A0A0F9I5M6</accession>
<dbReference type="EMBL" id="LAZR01020377">
    <property type="protein sequence ID" value="KKL89115.1"/>
    <property type="molecule type" value="Genomic_DNA"/>
</dbReference>
<feature type="region of interest" description="Disordered" evidence="1">
    <location>
        <begin position="1"/>
        <end position="47"/>
    </location>
</feature>
<dbReference type="AlphaFoldDB" id="A0A0F9I5M6"/>
<evidence type="ECO:0000313" key="2">
    <source>
        <dbReference type="EMBL" id="KKL89115.1"/>
    </source>
</evidence>
<protein>
    <submittedName>
        <fullName evidence="2">Uncharacterized protein</fullName>
    </submittedName>
</protein>
<gene>
    <name evidence="2" type="ORF">LCGC14_1917920</name>
</gene>
<comment type="caution">
    <text evidence="2">The sequence shown here is derived from an EMBL/GenBank/DDBJ whole genome shotgun (WGS) entry which is preliminary data.</text>
</comment>